<dbReference type="InterPro" id="IPR015421">
    <property type="entry name" value="PyrdxlP-dep_Trfase_major"/>
</dbReference>
<feature type="binding site" evidence="5">
    <location>
        <begin position="120"/>
        <end position="121"/>
    </location>
    <ligand>
        <name>pyridoxal 5'-phosphate</name>
        <dbReference type="ChEBI" id="CHEBI:597326"/>
    </ligand>
</feature>
<dbReference type="InterPro" id="IPR015422">
    <property type="entry name" value="PyrdxlP-dep_Trfase_small"/>
</dbReference>
<dbReference type="NCBIfam" id="NF002325">
    <property type="entry name" value="PRK01278.1"/>
    <property type="match status" value="1"/>
</dbReference>
<dbReference type="NCBIfam" id="NF002874">
    <property type="entry name" value="PRK03244.1"/>
    <property type="match status" value="1"/>
</dbReference>
<keyword evidence="1 5" id="KW-0032">Aminotransferase</keyword>
<dbReference type="PANTHER" id="PTHR11986:SF79">
    <property type="entry name" value="ACETYLORNITHINE AMINOTRANSFERASE, MITOCHONDRIAL"/>
    <property type="match status" value="1"/>
</dbReference>
<feature type="binding site" evidence="5">
    <location>
        <position position="149"/>
    </location>
    <ligand>
        <name>N(2)-acetyl-L-ornithine</name>
        <dbReference type="ChEBI" id="CHEBI:57805"/>
    </ligand>
</feature>
<dbReference type="STRING" id="1043493.SAMN05421637_1792"/>
<dbReference type="UniPathway" id="UPA00068">
    <property type="reaction ID" value="UER00109"/>
</dbReference>
<sequence length="411" mass="43061">MTDLGTHGEAGLERGRVDLQRYGHALMGTYGEPMRVLTRGEGSWVWDADGNRYLDLLGGIAVNALGHGHPAWVAAIAQQAATLAHTSNFFATEPQIRLAERLLELAQAPHGSRVFFCNSGTEANEAAFKMARKTGKRTVIALEGGFHGRSMGALSMTHKEALRAPFAPLLEHMVFVPRDDVDALKAAVAENAADLAAIILEPIQGESGVRPLSHAFLAMARELTLRHEALLVMDEVQTGVARTGAWFAHQLAGIQPDVMTLAKGLGGGFPIGAVIAFGEKAGGLLVKGDHGTTFGGNALAAAAANATLDVIQEQDLLAHAKTVGEHLRTSLEALDGVVEVRGEGLMLGIGLAAPVSAAVAKAAVDAGFIVNPPSPDTIRLVPALTLTTAEADLFIAWMAEHATRLISEGSA</sequence>
<proteinExistence type="inferred from homology"/>
<feature type="binding site" evidence="5">
    <location>
        <position position="146"/>
    </location>
    <ligand>
        <name>pyridoxal 5'-phosphate</name>
        <dbReference type="ChEBI" id="CHEBI:597326"/>
    </ligand>
</feature>
<dbReference type="CDD" id="cd00610">
    <property type="entry name" value="OAT_like"/>
    <property type="match status" value="1"/>
</dbReference>
<evidence type="ECO:0000256" key="2">
    <source>
        <dbReference type="ARBA" id="ARBA00022605"/>
    </source>
</evidence>
<dbReference type="EC" id="2.6.1.11" evidence="5"/>
<dbReference type="InterPro" id="IPR004636">
    <property type="entry name" value="AcOrn/SuccOrn_fam"/>
</dbReference>
<dbReference type="OrthoDB" id="9801052at2"/>
<accession>A0A1H6Z5C5</accession>
<comment type="cofactor">
    <cofactor evidence="5">
        <name>pyridoxal 5'-phosphate</name>
        <dbReference type="ChEBI" id="CHEBI:597326"/>
    </cofactor>
    <text evidence="5">Binds 1 pyridoxal phosphate per subunit.</text>
</comment>
<dbReference type="RefSeq" id="WP_042214522.1">
    <property type="nucleotide sequence ID" value="NZ_BBLU01000006.1"/>
</dbReference>
<keyword evidence="7" id="KW-1185">Reference proteome</keyword>
<dbReference type="eggNOG" id="COG4992">
    <property type="taxonomic scope" value="Bacteria"/>
</dbReference>
<gene>
    <name evidence="5" type="primary">argD</name>
    <name evidence="6" type="ORF">SAMN05421637_1792</name>
</gene>
<keyword evidence="4 5" id="KW-0663">Pyridoxal phosphate</keyword>
<dbReference type="Proteomes" id="UP000183315">
    <property type="component" value="Unassembled WGS sequence"/>
</dbReference>
<dbReference type="GO" id="GO:0042802">
    <property type="term" value="F:identical protein binding"/>
    <property type="evidence" value="ECO:0007669"/>
    <property type="project" value="TreeGrafter"/>
</dbReference>
<dbReference type="InterPro" id="IPR005814">
    <property type="entry name" value="Aminotrans_3"/>
</dbReference>
<comment type="miscellaneous">
    <text evidence="5">May also have succinyldiaminopimelate aminotransferase activity, thus carrying out the corresponding step in lysine biosynthesis.</text>
</comment>
<dbReference type="PANTHER" id="PTHR11986">
    <property type="entry name" value="AMINOTRANSFERASE CLASS III"/>
    <property type="match status" value="1"/>
</dbReference>
<keyword evidence="5" id="KW-0963">Cytoplasm</keyword>
<dbReference type="Gene3D" id="3.90.1150.10">
    <property type="entry name" value="Aspartate Aminotransferase, domain 1"/>
    <property type="match status" value="1"/>
</dbReference>
<evidence type="ECO:0000313" key="7">
    <source>
        <dbReference type="Proteomes" id="UP000183315"/>
    </source>
</evidence>
<feature type="binding site" evidence="5">
    <location>
        <position position="293"/>
    </location>
    <ligand>
        <name>pyridoxal 5'-phosphate</name>
        <dbReference type="ChEBI" id="CHEBI:597326"/>
    </ligand>
</feature>
<dbReference type="GO" id="GO:0030170">
    <property type="term" value="F:pyridoxal phosphate binding"/>
    <property type="evidence" value="ECO:0007669"/>
    <property type="project" value="InterPro"/>
</dbReference>
<evidence type="ECO:0000256" key="3">
    <source>
        <dbReference type="ARBA" id="ARBA00022679"/>
    </source>
</evidence>
<comment type="similarity">
    <text evidence="5">Belongs to the class-III pyridoxal-phosphate-dependent aminotransferase family. ArgD subfamily.</text>
</comment>
<protein>
    <recommendedName>
        <fullName evidence="5">Acetylornithine aminotransferase</fullName>
        <shortName evidence="5">ACOAT</shortName>
        <ecNumber evidence="5">2.6.1.11</ecNumber>
    </recommendedName>
</protein>
<dbReference type="Pfam" id="PF00202">
    <property type="entry name" value="Aminotran_3"/>
    <property type="match status" value="1"/>
</dbReference>
<comment type="catalytic activity">
    <reaction evidence="5">
        <text>N(2)-acetyl-L-ornithine + 2-oxoglutarate = N-acetyl-L-glutamate 5-semialdehyde + L-glutamate</text>
        <dbReference type="Rhea" id="RHEA:18049"/>
        <dbReference type="ChEBI" id="CHEBI:16810"/>
        <dbReference type="ChEBI" id="CHEBI:29123"/>
        <dbReference type="ChEBI" id="CHEBI:29985"/>
        <dbReference type="ChEBI" id="CHEBI:57805"/>
        <dbReference type="EC" id="2.6.1.11"/>
    </reaction>
</comment>
<dbReference type="InterPro" id="IPR050103">
    <property type="entry name" value="Class-III_PLP-dep_AT"/>
</dbReference>
<dbReference type="Gene3D" id="3.40.640.10">
    <property type="entry name" value="Type I PLP-dependent aspartate aminotransferase-like (Major domain)"/>
    <property type="match status" value="1"/>
</dbReference>
<keyword evidence="2 5" id="KW-0028">Amino-acid biosynthesis</keyword>
<dbReference type="InterPro" id="IPR049704">
    <property type="entry name" value="Aminotrans_3_PPA_site"/>
</dbReference>
<dbReference type="FunFam" id="3.40.640.10:FF:000004">
    <property type="entry name" value="Acetylornithine aminotransferase"/>
    <property type="match status" value="1"/>
</dbReference>
<dbReference type="GO" id="GO:0005737">
    <property type="term" value="C:cytoplasm"/>
    <property type="evidence" value="ECO:0007669"/>
    <property type="project" value="UniProtKB-SubCell"/>
</dbReference>
<feature type="modified residue" description="N6-(pyridoxal phosphate)lysine" evidence="5">
    <location>
        <position position="263"/>
    </location>
</feature>
<evidence type="ECO:0000256" key="5">
    <source>
        <dbReference type="HAMAP-Rule" id="MF_01107"/>
    </source>
</evidence>
<dbReference type="NCBIfam" id="TIGR00707">
    <property type="entry name" value="argD"/>
    <property type="match status" value="1"/>
</dbReference>
<comment type="subunit">
    <text evidence="5">Homodimer.</text>
</comment>
<dbReference type="GO" id="GO:0006526">
    <property type="term" value="P:L-arginine biosynthetic process"/>
    <property type="evidence" value="ECO:0007669"/>
    <property type="project" value="UniProtKB-UniRule"/>
</dbReference>
<evidence type="ECO:0000256" key="1">
    <source>
        <dbReference type="ARBA" id="ARBA00022576"/>
    </source>
</evidence>
<dbReference type="PIRSF" id="PIRSF000521">
    <property type="entry name" value="Transaminase_4ab_Lys_Orn"/>
    <property type="match status" value="1"/>
</dbReference>
<comment type="subcellular location">
    <subcellularLocation>
        <location evidence="5">Cytoplasm</location>
    </subcellularLocation>
</comment>
<reference evidence="7" key="1">
    <citation type="submission" date="2016-10" db="EMBL/GenBank/DDBJ databases">
        <authorList>
            <person name="Varghese N."/>
        </authorList>
    </citation>
    <scope>NUCLEOTIDE SEQUENCE [LARGE SCALE GENOMIC DNA]</scope>
    <source>
        <strain evidence="7">DSM 24868</strain>
    </source>
</reference>
<dbReference type="SUPFAM" id="SSF53383">
    <property type="entry name" value="PLP-dependent transferases"/>
    <property type="match status" value="1"/>
</dbReference>
<organism evidence="6 7">
    <name type="scientific">Demequina mangrovi</name>
    <dbReference type="NCBI Taxonomy" id="1043493"/>
    <lineage>
        <taxon>Bacteria</taxon>
        <taxon>Bacillati</taxon>
        <taxon>Actinomycetota</taxon>
        <taxon>Actinomycetes</taxon>
        <taxon>Micrococcales</taxon>
        <taxon>Demequinaceae</taxon>
        <taxon>Demequina</taxon>
    </lineage>
</organism>
<comment type="pathway">
    <text evidence="5">Amino-acid biosynthesis; L-arginine biosynthesis; N(2)-acetyl-L-ornithine from L-glutamate: step 4/4.</text>
</comment>
<feature type="binding site" evidence="5">
    <location>
        <position position="292"/>
    </location>
    <ligand>
        <name>N(2)-acetyl-L-ornithine</name>
        <dbReference type="ChEBI" id="CHEBI:57805"/>
    </ligand>
</feature>
<evidence type="ECO:0000256" key="4">
    <source>
        <dbReference type="ARBA" id="ARBA00022898"/>
    </source>
</evidence>
<evidence type="ECO:0000313" key="6">
    <source>
        <dbReference type="EMBL" id="SEJ44792.1"/>
    </source>
</evidence>
<dbReference type="EMBL" id="FNZI01000004">
    <property type="protein sequence ID" value="SEJ44792.1"/>
    <property type="molecule type" value="Genomic_DNA"/>
</dbReference>
<keyword evidence="5" id="KW-0055">Arginine biosynthesis</keyword>
<dbReference type="GO" id="GO:0003992">
    <property type="term" value="F:N2-acetyl-L-ornithine:2-oxoglutarate 5-aminotransferase activity"/>
    <property type="evidence" value="ECO:0007669"/>
    <property type="project" value="UniProtKB-UniRule"/>
</dbReference>
<feature type="binding site" evidence="5">
    <location>
        <begin position="234"/>
        <end position="237"/>
    </location>
    <ligand>
        <name>pyridoxal 5'-phosphate</name>
        <dbReference type="ChEBI" id="CHEBI:597326"/>
    </ligand>
</feature>
<dbReference type="InterPro" id="IPR015424">
    <property type="entry name" value="PyrdxlP-dep_Trfase"/>
</dbReference>
<name>A0A1H6Z5C5_9MICO</name>
<dbReference type="PROSITE" id="PS00600">
    <property type="entry name" value="AA_TRANSFER_CLASS_3"/>
    <property type="match status" value="1"/>
</dbReference>
<dbReference type="HAMAP" id="MF_01107">
    <property type="entry name" value="ArgD_aminotrans_3"/>
    <property type="match status" value="1"/>
</dbReference>
<keyword evidence="3 5" id="KW-0808">Transferase</keyword>
<dbReference type="AlphaFoldDB" id="A0A1H6Z5C5"/>